<protein>
    <recommendedName>
        <fullName evidence="2">YjiS-like domain-containing protein</fullName>
    </recommendedName>
</protein>
<keyword evidence="1" id="KW-0472">Membrane</keyword>
<reference evidence="3" key="1">
    <citation type="journal article" date="2014" name="Int. J. Syst. Evol. Microbiol.">
        <title>Complete genome sequence of Corynebacterium casei LMG S-19264T (=DSM 44701T), isolated from a smear-ripened cheese.</title>
        <authorList>
            <consortium name="US DOE Joint Genome Institute (JGI-PGF)"/>
            <person name="Walter F."/>
            <person name="Albersmeier A."/>
            <person name="Kalinowski J."/>
            <person name="Ruckert C."/>
        </authorList>
    </citation>
    <scope>NUCLEOTIDE SEQUENCE</scope>
    <source>
        <strain evidence="3">CGMCC 1.15082</strain>
    </source>
</reference>
<keyword evidence="1" id="KW-1133">Transmembrane helix</keyword>
<evidence type="ECO:0000313" key="4">
    <source>
        <dbReference type="Proteomes" id="UP000646478"/>
    </source>
</evidence>
<sequence>MTTAKTMTIRTPAAMSGAAYTPMVVSVFGWVRRLFARYRNRVAILHLDDLDDHLLHDIGLSRSDLRAVRRSFLRDPSTALNDARALHEAARCRY</sequence>
<reference evidence="3" key="2">
    <citation type="submission" date="2020-09" db="EMBL/GenBank/DDBJ databases">
        <authorList>
            <person name="Sun Q."/>
            <person name="Zhou Y."/>
        </authorList>
    </citation>
    <scope>NUCLEOTIDE SEQUENCE</scope>
    <source>
        <strain evidence="3">CGMCC 1.15082</strain>
    </source>
</reference>
<dbReference type="RefSeq" id="WP_188820603.1">
    <property type="nucleotide sequence ID" value="NZ_BMHH01000001.1"/>
</dbReference>
<dbReference type="InterPro" id="IPR009506">
    <property type="entry name" value="YjiS-like"/>
</dbReference>
<keyword evidence="4" id="KW-1185">Reference proteome</keyword>
<dbReference type="AlphaFoldDB" id="A0A916W9G4"/>
<evidence type="ECO:0000256" key="1">
    <source>
        <dbReference type="SAM" id="Phobius"/>
    </source>
</evidence>
<evidence type="ECO:0000313" key="3">
    <source>
        <dbReference type="EMBL" id="GGA78543.1"/>
    </source>
</evidence>
<feature type="domain" description="YjiS-like" evidence="2">
    <location>
        <begin position="32"/>
        <end position="66"/>
    </location>
</feature>
<organism evidence="3 4">
    <name type="scientific">Brucella endophytica</name>
    <dbReference type="NCBI Taxonomy" id="1963359"/>
    <lineage>
        <taxon>Bacteria</taxon>
        <taxon>Pseudomonadati</taxon>
        <taxon>Pseudomonadota</taxon>
        <taxon>Alphaproteobacteria</taxon>
        <taxon>Hyphomicrobiales</taxon>
        <taxon>Brucellaceae</taxon>
        <taxon>Brucella/Ochrobactrum group</taxon>
        <taxon>Brucella</taxon>
    </lineage>
</organism>
<gene>
    <name evidence="3" type="ORF">GCM10011491_02140</name>
</gene>
<keyword evidence="1" id="KW-0812">Transmembrane</keyword>
<comment type="caution">
    <text evidence="3">The sequence shown here is derived from an EMBL/GenBank/DDBJ whole genome shotgun (WGS) entry which is preliminary data.</text>
</comment>
<name>A0A916W9G4_9HYPH</name>
<dbReference type="EMBL" id="BMHH01000001">
    <property type="protein sequence ID" value="GGA78543.1"/>
    <property type="molecule type" value="Genomic_DNA"/>
</dbReference>
<dbReference type="Pfam" id="PF06568">
    <property type="entry name" value="YjiS-like"/>
    <property type="match status" value="1"/>
</dbReference>
<accession>A0A916W9G4</accession>
<evidence type="ECO:0000259" key="2">
    <source>
        <dbReference type="Pfam" id="PF06568"/>
    </source>
</evidence>
<proteinExistence type="predicted"/>
<dbReference type="Proteomes" id="UP000646478">
    <property type="component" value="Unassembled WGS sequence"/>
</dbReference>
<feature type="transmembrane region" description="Helical" evidence="1">
    <location>
        <begin position="12"/>
        <end position="31"/>
    </location>
</feature>